<dbReference type="InterPro" id="IPR001789">
    <property type="entry name" value="Sig_transdc_resp-reg_receiver"/>
</dbReference>
<gene>
    <name evidence="3" type="ORF">OMM_06475</name>
</gene>
<dbReference type="InterPro" id="IPR011006">
    <property type="entry name" value="CheY-like_superfamily"/>
</dbReference>
<dbReference type="GO" id="GO:0000160">
    <property type="term" value="P:phosphorelay signal transduction system"/>
    <property type="evidence" value="ECO:0007669"/>
    <property type="project" value="InterPro"/>
</dbReference>
<proteinExistence type="predicted"/>
<evidence type="ECO:0000313" key="3">
    <source>
        <dbReference type="EMBL" id="ETR74192.1"/>
    </source>
</evidence>
<dbReference type="SMART" id="SM00448">
    <property type="entry name" value="REC"/>
    <property type="match status" value="1"/>
</dbReference>
<name>A0A1V1PH10_9BACT</name>
<dbReference type="PROSITE" id="PS50110">
    <property type="entry name" value="RESPONSE_REGULATORY"/>
    <property type="match status" value="1"/>
</dbReference>
<protein>
    <submittedName>
        <fullName evidence="3">Chemotaxis protein cheY</fullName>
    </submittedName>
</protein>
<dbReference type="Pfam" id="PF00072">
    <property type="entry name" value="Response_reg"/>
    <property type="match status" value="1"/>
</dbReference>
<evidence type="ECO:0000256" key="1">
    <source>
        <dbReference type="PROSITE-ProRule" id="PRU00169"/>
    </source>
</evidence>
<evidence type="ECO:0000313" key="4">
    <source>
        <dbReference type="Proteomes" id="UP000189670"/>
    </source>
</evidence>
<dbReference type="SUPFAM" id="SSF52172">
    <property type="entry name" value="CheY-like"/>
    <property type="match status" value="1"/>
</dbReference>
<evidence type="ECO:0000259" key="2">
    <source>
        <dbReference type="PROSITE" id="PS50110"/>
    </source>
</evidence>
<dbReference type="PANTHER" id="PTHR43228">
    <property type="entry name" value="TWO-COMPONENT RESPONSE REGULATOR"/>
    <property type="match status" value="1"/>
</dbReference>
<accession>A0A1V1PH10</accession>
<dbReference type="AlphaFoldDB" id="A0A1V1PH10"/>
<keyword evidence="1" id="KW-0597">Phosphoprotein</keyword>
<organism evidence="3 4">
    <name type="scientific">Candidatus Magnetoglobus multicellularis str. Araruama</name>
    <dbReference type="NCBI Taxonomy" id="890399"/>
    <lineage>
        <taxon>Bacteria</taxon>
        <taxon>Pseudomonadati</taxon>
        <taxon>Thermodesulfobacteriota</taxon>
        <taxon>Desulfobacteria</taxon>
        <taxon>Desulfobacterales</taxon>
        <taxon>Desulfobacteraceae</taxon>
        <taxon>Candidatus Magnetoglobus</taxon>
    </lineage>
</organism>
<dbReference type="PANTHER" id="PTHR43228:SF1">
    <property type="entry name" value="TWO-COMPONENT RESPONSE REGULATOR ARR22"/>
    <property type="match status" value="1"/>
</dbReference>
<dbReference type="EMBL" id="ATBP01000018">
    <property type="protein sequence ID" value="ETR74192.1"/>
    <property type="molecule type" value="Genomic_DNA"/>
</dbReference>
<comment type="caution">
    <text evidence="3">The sequence shown here is derived from an EMBL/GenBank/DDBJ whole genome shotgun (WGS) entry which is preliminary data.</text>
</comment>
<sequence>MVFSKPYISAEKMAYNILIVDDSPSMRQVIRRTIQISGFNVGHFYEVSNGKEALDLLGNEWVDVILSDINMPVMDGITFIKLLQKDIITANIPVVVITTEGREACLKQFMDLGVTAYLQKPFRPETIRNKLIQILGNNEKSPDDDQALNGYEF</sequence>
<feature type="modified residue" description="4-aspartylphosphate" evidence="1">
    <location>
        <position position="68"/>
    </location>
</feature>
<reference evidence="4" key="1">
    <citation type="submission" date="2012-11" db="EMBL/GenBank/DDBJ databases">
        <authorList>
            <person name="Lucero-Rivera Y.E."/>
            <person name="Tovar-Ramirez D."/>
        </authorList>
    </citation>
    <scope>NUCLEOTIDE SEQUENCE [LARGE SCALE GENOMIC DNA]</scope>
    <source>
        <strain evidence="4">Araruama</strain>
    </source>
</reference>
<dbReference type="InterPro" id="IPR052048">
    <property type="entry name" value="ST_Response_Regulator"/>
</dbReference>
<feature type="domain" description="Response regulatory" evidence="2">
    <location>
        <begin position="16"/>
        <end position="135"/>
    </location>
</feature>
<dbReference type="Proteomes" id="UP000189670">
    <property type="component" value="Unassembled WGS sequence"/>
</dbReference>
<dbReference type="Gene3D" id="3.40.50.2300">
    <property type="match status" value="1"/>
</dbReference>